<dbReference type="AlphaFoldDB" id="C6VUN9"/>
<accession>C6VUN9</accession>
<evidence type="ECO:0000313" key="3">
    <source>
        <dbReference type="Proteomes" id="UP000002011"/>
    </source>
</evidence>
<evidence type="ECO:0000313" key="2">
    <source>
        <dbReference type="EMBL" id="ACT93026.1"/>
    </source>
</evidence>
<organism evidence="2 3">
    <name type="scientific">Dyadobacter fermentans (strain ATCC 700827 / DSM 18053 / CIP 107007 / KCTC 52180 / NS114)</name>
    <dbReference type="NCBI Taxonomy" id="471854"/>
    <lineage>
        <taxon>Bacteria</taxon>
        <taxon>Pseudomonadati</taxon>
        <taxon>Bacteroidota</taxon>
        <taxon>Cytophagia</taxon>
        <taxon>Cytophagales</taxon>
        <taxon>Spirosomataceae</taxon>
        <taxon>Dyadobacter</taxon>
    </lineage>
</organism>
<dbReference type="HOGENOM" id="CLU_2698757_0_0_10"/>
<proteinExistence type="predicted"/>
<feature type="signal peptide" evidence="1">
    <location>
        <begin position="1"/>
        <end position="22"/>
    </location>
</feature>
<feature type="chain" id="PRO_5002969198" evidence="1">
    <location>
        <begin position="23"/>
        <end position="73"/>
    </location>
</feature>
<evidence type="ECO:0000256" key="1">
    <source>
        <dbReference type="SAM" id="SignalP"/>
    </source>
</evidence>
<keyword evidence="3" id="KW-1185">Reference proteome</keyword>
<protein>
    <submittedName>
        <fullName evidence="2">Uncharacterized protein</fullName>
    </submittedName>
</protein>
<dbReference type="EMBL" id="CP001619">
    <property type="protein sequence ID" value="ACT93026.1"/>
    <property type="molecule type" value="Genomic_DNA"/>
</dbReference>
<dbReference type="PROSITE" id="PS51257">
    <property type="entry name" value="PROKAR_LIPOPROTEIN"/>
    <property type="match status" value="1"/>
</dbReference>
<keyword evidence="1" id="KW-0732">Signal</keyword>
<dbReference type="STRING" id="471854.Dfer_1786"/>
<gene>
    <name evidence="2" type="ordered locus">Dfer_1786</name>
</gene>
<dbReference type="Proteomes" id="UP000002011">
    <property type="component" value="Chromosome"/>
</dbReference>
<sequence>MKNMRKICLTMPGLIVASAAYACPVCGENQPKPLRGITHRAGPESRWDYVIIGNGGHSAADAVFLGQMADPSR</sequence>
<name>C6VUN9_DYAFD</name>
<dbReference type="KEGG" id="dfe:Dfer_1786"/>
<reference evidence="2 3" key="1">
    <citation type="journal article" date="2009" name="Stand. Genomic Sci.">
        <title>Complete genome sequence of Dyadobacter fermentans type strain (NS114).</title>
        <authorList>
            <person name="Lang E."/>
            <person name="Lapidus A."/>
            <person name="Chertkov O."/>
            <person name="Brettin T."/>
            <person name="Detter J.C."/>
            <person name="Han C."/>
            <person name="Copeland A."/>
            <person name="Glavina Del Rio T."/>
            <person name="Nolan M."/>
            <person name="Chen F."/>
            <person name="Lucas S."/>
            <person name="Tice H."/>
            <person name="Cheng J.F."/>
            <person name="Land M."/>
            <person name="Hauser L."/>
            <person name="Chang Y.J."/>
            <person name="Jeffries C.D."/>
            <person name="Kopitz M."/>
            <person name="Bruce D."/>
            <person name="Goodwin L."/>
            <person name="Pitluck S."/>
            <person name="Ovchinnikova G."/>
            <person name="Pati A."/>
            <person name="Ivanova N."/>
            <person name="Mavrommatis K."/>
            <person name="Chen A."/>
            <person name="Palaniappan K."/>
            <person name="Chain P."/>
            <person name="Bristow J."/>
            <person name="Eisen J.A."/>
            <person name="Markowitz V."/>
            <person name="Hugenholtz P."/>
            <person name="Goker M."/>
            <person name="Rohde M."/>
            <person name="Kyrpides N.C."/>
            <person name="Klenk H.P."/>
        </authorList>
    </citation>
    <scope>NUCLEOTIDE SEQUENCE [LARGE SCALE GENOMIC DNA]</scope>
    <source>
        <strain evidence="3">ATCC 700827 / DSM 18053 / CIP 107007 / KCTC 52180 / NS114</strain>
    </source>
</reference>